<sequence>MARFRSPLMRSSALFLGMLASLTCPPRLPAEDLAPDGPLALAIEEPAFEVQPLFDDERFPNVLVTRDGTVVATWGSRRIRVRRSTDGGQSWGPEIPVADGIHGGGALVDERSGDLLLFVHPEHPPRDGEPAPRTVYRSQDAGETWAEAEATFLDDANGFLPSLHMCEHGLTLTRGPFAGRLIRPARVYRTSPDRYATAIFSDDGGLTWRASSPFPLRGTGEGALLERSDGSLLYSARRSFFPEDEPFRPERAFARSVDGGASWRDPFLSFVPDGPSYRGEQRRGANYNAHFGMMSGFVRLPVEGRDILLYSNADHIGHERIRLTVWASFDRGRTWPVKRLVHEGPSAYSSLAAGRPGTPSEGWIYLQYEFGDEQAQYVGGKVARFNLSWLLEGELTEDGSVPDWIPANRRPASLRPPRVLTDPGPEYAGSTRRFQGIPSLARSPGGRLWATWYGGPTPGEDQNNYVILATSGDDGRSWSGERVVIDPDGDGPVRAFDPQLWLDPDGRLWAFWAQTIGHSASVGGVWAIVTDDPDAEHPSWSPPRRLTDGVMMGKPTVLSSGEWCLPASTWRETDHSARIVVSTDAGETWQVRGGCNVPREDRAFDEHLIVERRDGSLWMLARTRYGIGESSSTDRGRSWTELAPTSIAHPSARFFLRRLASGNLLLVKHGPLDQQTGRSHLTAYLSDDDGRSWSGGLLLDDRTGVSYPDGVQADDGSILIIYDYSRVRDREILMARFTEDDILQGAFTSPKSSPRMLVNKAEGPSPD</sequence>
<dbReference type="InterPro" id="IPR036278">
    <property type="entry name" value="Sialidase_sf"/>
</dbReference>
<dbReference type="PANTHER" id="PTHR43752:SF2">
    <property type="entry name" value="BNR_ASP-BOX REPEAT FAMILY PROTEIN"/>
    <property type="match status" value="1"/>
</dbReference>
<feature type="domain" description="Sialidase" evidence="1">
    <location>
        <begin position="78"/>
        <end position="355"/>
    </location>
</feature>
<dbReference type="Gene3D" id="2.120.10.10">
    <property type="match status" value="2"/>
</dbReference>
<dbReference type="AlphaFoldDB" id="A0A432MDD4"/>
<gene>
    <name evidence="2" type="ORF">TsocGM_23255</name>
</gene>
<proteinExistence type="predicted"/>
<dbReference type="SUPFAM" id="SSF50939">
    <property type="entry name" value="Sialidases"/>
    <property type="match status" value="2"/>
</dbReference>
<dbReference type="Pfam" id="PF13088">
    <property type="entry name" value="BNR_2"/>
    <property type="match status" value="2"/>
</dbReference>
<evidence type="ECO:0000259" key="1">
    <source>
        <dbReference type="Pfam" id="PF13088"/>
    </source>
</evidence>
<dbReference type="EMBL" id="RYZH01000069">
    <property type="protein sequence ID" value="RUL82775.1"/>
    <property type="molecule type" value="Genomic_DNA"/>
</dbReference>
<protein>
    <submittedName>
        <fullName evidence="2">Exo-alpha-sialidase</fullName>
    </submittedName>
</protein>
<accession>A0A432MDD4</accession>
<reference evidence="2 3" key="1">
    <citation type="submission" date="2018-12" db="EMBL/GenBank/DDBJ databases">
        <authorList>
            <person name="Toschakov S.V."/>
        </authorList>
    </citation>
    <scope>NUCLEOTIDE SEQUENCE [LARGE SCALE GENOMIC DNA]</scope>
    <source>
        <strain evidence="2 3">GM2012</strain>
    </source>
</reference>
<dbReference type="PANTHER" id="PTHR43752">
    <property type="entry name" value="BNR/ASP-BOX REPEAT FAMILY PROTEIN"/>
    <property type="match status" value="1"/>
</dbReference>
<keyword evidence="3" id="KW-1185">Reference proteome</keyword>
<feature type="domain" description="Sialidase" evidence="1">
    <location>
        <begin position="446"/>
        <end position="718"/>
    </location>
</feature>
<dbReference type="Proteomes" id="UP000280296">
    <property type="component" value="Unassembled WGS sequence"/>
</dbReference>
<reference evidence="2 3" key="2">
    <citation type="submission" date="2019-01" db="EMBL/GenBank/DDBJ databases">
        <title>Tautonia sociabilis, a novel thermotolerant planctomycete of Isosphaeraceae family, isolated from a 4000 m deep subterranean habitat.</title>
        <authorList>
            <person name="Kovaleva O.L."/>
            <person name="Elcheninov A.G."/>
            <person name="Van Heerden E."/>
            <person name="Toshchakov S.V."/>
            <person name="Novikov A."/>
            <person name="Bonch-Osmolovskaya E.A."/>
            <person name="Kublanov I.V."/>
        </authorList>
    </citation>
    <scope>NUCLEOTIDE SEQUENCE [LARGE SCALE GENOMIC DNA]</scope>
    <source>
        <strain evidence="2 3">GM2012</strain>
    </source>
</reference>
<organism evidence="2 3">
    <name type="scientific">Tautonia sociabilis</name>
    <dbReference type="NCBI Taxonomy" id="2080755"/>
    <lineage>
        <taxon>Bacteria</taxon>
        <taxon>Pseudomonadati</taxon>
        <taxon>Planctomycetota</taxon>
        <taxon>Planctomycetia</taxon>
        <taxon>Isosphaerales</taxon>
        <taxon>Isosphaeraceae</taxon>
        <taxon>Tautonia</taxon>
    </lineage>
</organism>
<name>A0A432MDD4_9BACT</name>
<comment type="caution">
    <text evidence="2">The sequence shown here is derived from an EMBL/GenBank/DDBJ whole genome shotgun (WGS) entry which is preliminary data.</text>
</comment>
<evidence type="ECO:0000313" key="3">
    <source>
        <dbReference type="Proteomes" id="UP000280296"/>
    </source>
</evidence>
<dbReference type="CDD" id="cd15482">
    <property type="entry name" value="Sialidase_non-viral"/>
    <property type="match status" value="2"/>
</dbReference>
<dbReference type="InterPro" id="IPR011040">
    <property type="entry name" value="Sialidase"/>
</dbReference>
<evidence type="ECO:0000313" key="2">
    <source>
        <dbReference type="EMBL" id="RUL82775.1"/>
    </source>
</evidence>